<organism evidence="1">
    <name type="scientific">Rhizophora mucronata</name>
    <name type="common">Asiatic mangrove</name>
    <dbReference type="NCBI Taxonomy" id="61149"/>
    <lineage>
        <taxon>Eukaryota</taxon>
        <taxon>Viridiplantae</taxon>
        <taxon>Streptophyta</taxon>
        <taxon>Embryophyta</taxon>
        <taxon>Tracheophyta</taxon>
        <taxon>Spermatophyta</taxon>
        <taxon>Magnoliopsida</taxon>
        <taxon>eudicotyledons</taxon>
        <taxon>Gunneridae</taxon>
        <taxon>Pentapetalae</taxon>
        <taxon>rosids</taxon>
        <taxon>fabids</taxon>
        <taxon>Malpighiales</taxon>
        <taxon>Rhizophoraceae</taxon>
        <taxon>Rhizophora</taxon>
    </lineage>
</organism>
<dbReference type="EMBL" id="GGEC01068933">
    <property type="protein sequence ID" value="MBX49417.1"/>
    <property type="molecule type" value="Transcribed_RNA"/>
</dbReference>
<reference evidence="1" key="1">
    <citation type="submission" date="2018-02" db="EMBL/GenBank/DDBJ databases">
        <title>Rhizophora mucronata_Transcriptome.</title>
        <authorList>
            <person name="Meera S.P."/>
            <person name="Sreeshan A."/>
            <person name="Augustine A."/>
        </authorList>
    </citation>
    <scope>NUCLEOTIDE SEQUENCE</scope>
    <source>
        <tissue evidence="1">Leaf</tissue>
    </source>
</reference>
<protein>
    <submittedName>
        <fullName evidence="1">Uncharacterized protein</fullName>
    </submittedName>
</protein>
<name>A0A2P2P3W5_RHIMU</name>
<sequence>MYKTIGPYPHCKMISTSSAISESRMIPVHILENFQRCTNSLLQQEISLMPCTHCSSFEHV</sequence>
<accession>A0A2P2P3W5</accession>
<evidence type="ECO:0000313" key="1">
    <source>
        <dbReference type="EMBL" id="MBX49417.1"/>
    </source>
</evidence>
<proteinExistence type="predicted"/>
<dbReference type="AlphaFoldDB" id="A0A2P2P3W5"/>